<dbReference type="InterPro" id="IPR016156">
    <property type="entry name" value="FAD/NAD-linked_Rdtase_dimer_sf"/>
</dbReference>
<evidence type="ECO:0000313" key="8">
    <source>
        <dbReference type="EMBL" id="MBB5182724.1"/>
    </source>
</evidence>
<keyword evidence="8" id="KW-0808">Transferase</keyword>
<dbReference type="InterPro" id="IPR036873">
    <property type="entry name" value="Rhodanese-like_dom_sf"/>
</dbReference>
<keyword evidence="4" id="KW-0274">FAD</keyword>
<dbReference type="GO" id="GO:0016491">
    <property type="term" value="F:oxidoreductase activity"/>
    <property type="evidence" value="ECO:0007669"/>
    <property type="project" value="UniProtKB-KW"/>
</dbReference>
<dbReference type="PANTHER" id="PTHR43429:SF1">
    <property type="entry name" value="NAD(P)H SULFUR OXIDOREDUCTASE (COA-DEPENDENT)"/>
    <property type="match status" value="1"/>
</dbReference>
<reference evidence="8 9" key="1">
    <citation type="submission" date="2020-08" db="EMBL/GenBank/DDBJ databases">
        <title>Genomic Encyclopedia of Type Strains, Phase IV (KMG-IV): sequencing the most valuable type-strain genomes for metagenomic binning, comparative biology and taxonomic classification.</title>
        <authorList>
            <person name="Goeker M."/>
        </authorList>
    </citation>
    <scope>NUCLEOTIDE SEQUENCE [LARGE SCALE GENOMIC DNA]</scope>
    <source>
        <strain evidence="8 9">DSM 25799</strain>
    </source>
</reference>
<dbReference type="GO" id="GO:0016740">
    <property type="term" value="F:transferase activity"/>
    <property type="evidence" value="ECO:0007669"/>
    <property type="project" value="UniProtKB-KW"/>
</dbReference>
<keyword evidence="5" id="KW-0560">Oxidoreductase</keyword>
<dbReference type="PRINTS" id="PR00368">
    <property type="entry name" value="FADPNR"/>
</dbReference>
<dbReference type="Pfam" id="PF00581">
    <property type="entry name" value="Rhodanese"/>
    <property type="match status" value="1"/>
</dbReference>
<comment type="cofactor">
    <cofactor evidence="1">
        <name>FAD</name>
        <dbReference type="ChEBI" id="CHEBI:57692"/>
    </cofactor>
</comment>
<dbReference type="Pfam" id="PF02852">
    <property type="entry name" value="Pyr_redox_dim"/>
    <property type="match status" value="1"/>
</dbReference>
<dbReference type="AlphaFoldDB" id="A0A7W8FUM4"/>
<feature type="domain" description="Rhodanese" evidence="7">
    <location>
        <begin position="463"/>
        <end position="550"/>
    </location>
</feature>
<dbReference type="Proteomes" id="UP000539953">
    <property type="component" value="Unassembled WGS sequence"/>
</dbReference>
<keyword evidence="9" id="KW-1185">Reference proteome</keyword>
<dbReference type="PRINTS" id="PR00411">
    <property type="entry name" value="PNDRDTASEI"/>
</dbReference>
<evidence type="ECO:0000256" key="6">
    <source>
        <dbReference type="ARBA" id="ARBA00023284"/>
    </source>
</evidence>
<accession>A0A7W8FUM4</accession>
<dbReference type="Gene3D" id="3.40.250.10">
    <property type="entry name" value="Rhodanese-like domain"/>
    <property type="match status" value="1"/>
</dbReference>
<dbReference type="InterPro" id="IPR001763">
    <property type="entry name" value="Rhodanese-like_dom"/>
</dbReference>
<keyword evidence="6" id="KW-0676">Redox-active center</keyword>
<dbReference type="SUPFAM" id="SSF55424">
    <property type="entry name" value="FAD/NAD-linked reductases, dimerisation (C-terminal) domain"/>
    <property type="match status" value="1"/>
</dbReference>
<evidence type="ECO:0000256" key="3">
    <source>
        <dbReference type="ARBA" id="ARBA00022630"/>
    </source>
</evidence>
<dbReference type="InterPro" id="IPR004099">
    <property type="entry name" value="Pyr_nucl-diS_OxRdtase_dimer"/>
</dbReference>
<dbReference type="SUPFAM" id="SSF52821">
    <property type="entry name" value="Rhodanese/Cell cycle control phosphatase"/>
    <property type="match status" value="1"/>
</dbReference>
<keyword evidence="3" id="KW-0285">Flavoprotein</keyword>
<evidence type="ECO:0000256" key="4">
    <source>
        <dbReference type="ARBA" id="ARBA00022827"/>
    </source>
</evidence>
<dbReference type="EMBL" id="JACHHK010000002">
    <property type="protein sequence ID" value="MBB5182724.1"/>
    <property type="molecule type" value="Genomic_DNA"/>
</dbReference>
<evidence type="ECO:0000256" key="2">
    <source>
        <dbReference type="ARBA" id="ARBA00009130"/>
    </source>
</evidence>
<organism evidence="8 9">
    <name type="scientific">Catenisphaera adipataccumulans</name>
    <dbReference type="NCBI Taxonomy" id="700500"/>
    <lineage>
        <taxon>Bacteria</taxon>
        <taxon>Bacillati</taxon>
        <taxon>Bacillota</taxon>
        <taxon>Erysipelotrichia</taxon>
        <taxon>Erysipelotrichales</taxon>
        <taxon>Erysipelotrichaceae</taxon>
        <taxon>Catenisphaera</taxon>
    </lineage>
</organism>
<comment type="caution">
    <text evidence="8">The sequence shown here is derived from an EMBL/GenBank/DDBJ whole genome shotgun (WGS) entry which is preliminary data.</text>
</comment>
<dbReference type="SMART" id="SM00450">
    <property type="entry name" value="RHOD"/>
    <property type="match status" value="1"/>
</dbReference>
<evidence type="ECO:0000256" key="5">
    <source>
        <dbReference type="ARBA" id="ARBA00023002"/>
    </source>
</evidence>
<dbReference type="PROSITE" id="PS50206">
    <property type="entry name" value="RHODANESE_3"/>
    <property type="match status" value="1"/>
</dbReference>
<proteinExistence type="inferred from homology"/>
<evidence type="ECO:0000256" key="1">
    <source>
        <dbReference type="ARBA" id="ARBA00001974"/>
    </source>
</evidence>
<dbReference type="InterPro" id="IPR036188">
    <property type="entry name" value="FAD/NAD-bd_sf"/>
</dbReference>
<dbReference type="InterPro" id="IPR050260">
    <property type="entry name" value="FAD-bd_OxRdtase"/>
</dbReference>
<evidence type="ECO:0000313" key="9">
    <source>
        <dbReference type="Proteomes" id="UP000539953"/>
    </source>
</evidence>
<dbReference type="RefSeq" id="WP_183327621.1">
    <property type="nucleotide sequence ID" value="NZ_JACHHK010000002.1"/>
</dbReference>
<evidence type="ECO:0000259" key="7">
    <source>
        <dbReference type="PROSITE" id="PS50206"/>
    </source>
</evidence>
<dbReference type="Gene3D" id="3.50.50.60">
    <property type="entry name" value="FAD/NAD(P)-binding domain"/>
    <property type="match status" value="2"/>
</dbReference>
<gene>
    <name evidence="8" type="ORF">HNQ47_000743</name>
</gene>
<dbReference type="PANTHER" id="PTHR43429">
    <property type="entry name" value="PYRIDINE NUCLEOTIDE-DISULFIDE OXIDOREDUCTASE DOMAIN-CONTAINING"/>
    <property type="match status" value="1"/>
</dbReference>
<protein>
    <submittedName>
        <fullName evidence="8">NADPH-dependent 2,4-dienoyl-CoA reductase/sulfur reductase-like enzyme/rhodanese-related sulfurtransferase</fullName>
    </submittedName>
</protein>
<name>A0A7W8FUM4_9FIRM</name>
<comment type="similarity">
    <text evidence="2">Belongs to the class-III pyridine nucleotide-disulfide oxidoreductase family.</text>
</comment>
<dbReference type="InterPro" id="IPR023753">
    <property type="entry name" value="FAD/NAD-binding_dom"/>
</dbReference>
<sequence>MKIIIIGGVAGGATAATRLRRLDEHAEIILLERSGYVSYANCGLPYYIGGIIENKQDLTLNTPESFSTRFGIDVRVHQEAIDIDREHKIVTIRETETDRVYREKYDKLILSPGARPVQPPLPGIDSHNLFTLRTVEDALAIRQFIETRKPKSAIMAGGGFIGLEVAENLRHAGLDVTIVDLADQVMTPFDADMAALIQAQLKKNGIHLKLKSSIAGFEETETGIRVLRKDEASLEADMALLAIGVRPDTKLAEKAGLQLGLKGAIVVDDTMKTSDPSIYAVGDAVVIRNAVTNQEALIALAGPANKEGHIAADNICGLEAHAQGSLGSSVVKIFDMTAASTGLSEKAAAAAGIDFDRVVLSPLSHAGYYPGAQSMFMKVVYERQSLRLLGAQIVGYEGVDKRIDVIATAIKAGLKADALADLDLAYAPPYSSAKDPVNMAGYIIRNVSGGLMKQFHWNEVQDLPAAAFKLDTRTEAEYAAGHIDGFKNIPLDELRERLEEIPAGQPVYVMCQSGLRSYIACRILMQNGYDAYNLSGGYSFYSAVMQERMPASSALPCGMEIK</sequence>
<dbReference type="Pfam" id="PF07992">
    <property type="entry name" value="Pyr_redox_2"/>
    <property type="match status" value="1"/>
</dbReference>
<dbReference type="SUPFAM" id="SSF51905">
    <property type="entry name" value="FAD/NAD(P)-binding domain"/>
    <property type="match status" value="1"/>
</dbReference>